<dbReference type="PANTHER" id="PTHR31362">
    <property type="entry name" value="GLYCOSYLTRANSFERASE STELLO1-RELATED"/>
    <property type="match status" value="1"/>
</dbReference>
<dbReference type="Pfam" id="PF03385">
    <property type="entry name" value="STELLO"/>
    <property type="match status" value="1"/>
</dbReference>
<accession>A0A7C4RRR3</accession>
<dbReference type="PANTHER" id="PTHR31362:SF0">
    <property type="entry name" value="EXOSTOSIN DOMAIN-CONTAINING PROTEIN-RELATED"/>
    <property type="match status" value="1"/>
</dbReference>
<name>A0A7C4RRR3_9BACT</name>
<dbReference type="AlphaFoldDB" id="A0A7C4RRR3"/>
<organism evidence="1">
    <name type="scientific">Desulfatirhabdium butyrativorans</name>
    <dbReference type="NCBI Taxonomy" id="340467"/>
    <lineage>
        <taxon>Bacteria</taxon>
        <taxon>Pseudomonadati</taxon>
        <taxon>Thermodesulfobacteriota</taxon>
        <taxon>Desulfobacteria</taxon>
        <taxon>Desulfobacterales</taxon>
        <taxon>Desulfatirhabdiaceae</taxon>
        <taxon>Desulfatirhabdium</taxon>
    </lineage>
</organism>
<sequence length="332" mass="38075">MNPAVVITTIQRPTPSIHRWRSTIDGSVIVVADRKTPDPWILDGCDVLSVRKQQRMPFRLLQRLPWNHYARKMIGYLAAIQQGADILIDTDDDNEPLKPYEILPQQGVYPRIGGRSGFVNVYRWFTEGWIWPRGFPLRQVVGSVFRYRGEGERSGCRIGIWQGLVEGEPDVDAIYRIVVRRRCRFSRKEPLVLEKGSICPINSQNTVFFREAFPLLYLPAFVSFRFTDILRGLVAQPILWAADLLVGFTGPTAFQERNPHNLIQDFRSEIPCYLHAEKVCRIAAETVRKKDGIADNLLRVYEALLKHRVVRDPELRLLDAWLEDIAGLGSPA</sequence>
<dbReference type="EMBL" id="DSUH01000194">
    <property type="protein sequence ID" value="HGU32836.1"/>
    <property type="molecule type" value="Genomic_DNA"/>
</dbReference>
<proteinExistence type="predicted"/>
<reference evidence="1" key="1">
    <citation type="journal article" date="2020" name="mSystems">
        <title>Genome- and Community-Level Interaction Insights into Carbon Utilization and Element Cycling Functions of Hydrothermarchaeota in Hydrothermal Sediment.</title>
        <authorList>
            <person name="Zhou Z."/>
            <person name="Liu Y."/>
            <person name="Xu W."/>
            <person name="Pan J."/>
            <person name="Luo Z.H."/>
            <person name="Li M."/>
        </authorList>
    </citation>
    <scope>NUCLEOTIDE SEQUENCE [LARGE SCALE GENOMIC DNA]</scope>
    <source>
        <strain evidence="1">SpSt-477</strain>
    </source>
</reference>
<gene>
    <name evidence="1" type="ORF">ENS29_08270</name>
</gene>
<comment type="caution">
    <text evidence="1">The sequence shown here is derived from an EMBL/GenBank/DDBJ whole genome shotgun (WGS) entry which is preliminary data.</text>
</comment>
<dbReference type="InterPro" id="IPR005049">
    <property type="entry name" value="STL-like"/>
</dbReference>
<protein>
    <submittedName>
        <fullName evidence="1">DUF288 domain-containing protein</fullName>
    </submittedName>
</protein>
<evidence type="ECO:0000313" key="1">
    <source>
        <dbReference type="EMBL" id="HGU32836.1"/>
    </source>
</evidence>